<feature type="chain" id="PRO_5035851610" description="BPTI/Kunitz inhibitor domain-containing protein" evidence="1">
    <location>
        <begin position="22"/>
        <end position="1441"/>
    </location>
</feature>
<feature type="domain" description="Chitin-binding type-2" evidence="3">
    <location>
        <begin position="22"/>
        <end position="70"/>
    </location>
</feature>
<dbReference type="InterPro" id="IPR006149">
    <property type="entry name" value="EB_dom"/>
</dbReference>
<dbReference type="PROSITE" id="PS50279">
    <property type="entry name" value="BPTI_KUNITZ_2"/>
    <property type="match status" value="3"/>
</dbReference>
<dbReference type="CDD" id="cd00109">
    <property type="entry name" value="Kunitz-type"/>
    <property type="match status" value="2"/>
</dbReference>
<dbReference type="InterPro" id="IPR028150">
    <property type="entry name" value="Lustrin_cystein"/>
</dbReference>
<comment type="caution">
    <text evidence="4">The sequence shown here is derived from an EMBL/GenBank/DDBJ whole genome shotgun (WGS) entry which is preliminary data.</text>
</comment>
<dbReference type="PANTHER" id="PTHR46339:SF6">
    <property type="entry name" value="BPTI_KUNITZ INHIBITOR DOMAIN-CONTAINING PROTEIN"/>
    <property type="match status" value="1"/>
</dbReference>
<dbReference type="GO" id="GO:0005576">
    <property type="term" value="C:extracellular region"/>
    <property type="evidence" value="ECO:0007669"/>
    <property type="project" value="InterPro"/>
</dbReference>
<dbReference type="InterPro" id="IPR002223">
    <property type="entry name" value="Kunitz_BPTI"/>
</dbReference>
<feature type="signal peptide" evidence="1">
    <location>
        <begin position="1"/>
        <end position="21"/>
    </location>
</feature>
<feature type="domain" description="BPTI/Kunitz inhibitor" evidence="2">
    <location>
        <begin position="332"/>
        <end position="386"/>
    </location>
</feature>
<evidence type="ECO:0000313" key="5">
    <source>
        <dbReference type="Proteomes" id="UP000494206"/>
    </source>
</evidence>
<name>A0A8S1FFC4_9PELO</name>
<dbReference type="InterPro" id="IPR053014">
    <property type="entry name" value="Cuticle_assoc_divergent"/>
</dbReference>
<feature type="domain" description="BPTI/Kunitz inhibitor" evidence="2">
    <location>
        <begin position="439"/>
        <end position="493"/>
    </location>
</feature>
<dbReference type="PANTHER" id="PTHR46339">
    <property type="entry name" value="PROTEIN CBG15282-RELATED"/>
    <property type="match status" value="1"/>
</dbReference>
<dbReference type="EMBL" id="CADEPM010000010">
    <property type="protein sequence ID" value="CAB3410269.1"/>
    <property type="molecule type" value="Genomic_DNA"/>
</dbReference>
<evidence type="ECO:0000259" key="2">
    <source>
        <dbReference type="PROSITE" id="PS50279"/>
    </source>
</evidence>
<dbReference type="InterPro" id="IPR036880">
    <property type="entry name" value="Kunitz_BPTI_sf"/>
</dbReference>
<dbReference type="InterPro" id="IPR036508">
    <property type="entry name" value="Chitin-bd_dom_sf"/>
</dbReference>
<dbReference type="GO" id="GO:0008061">
    <property type="term" value="F:chitin binding"/>
    <property type="evidence" value="ECO:0007669"/>
    <property type="project" value="InterPro"/>
</dbReference>
<protein>
    <recommendedName>
        <fullName evidence="6">BPTI/Kunitz inhibitor domain-containing protein</fullName>
    </recommendedName>
</protein>
<accession>A0A8S1FFC4</accession>
<evidence type="ECO:0000256" key="1">
    <source>
        <dbReference type="SAM" id="SignalP"/>
    </source>
</evidence>
<dbReference type="GO" id="GO:0004867">
    <property type="term" value="F:serine-type endopeptidase inhibitor activity"/>
    <property type="evidence" value="ECO:0007669"/>
    <property type="project" value="InterPro"/>
</dbReference>
<keyword evidence="1" id="KW-0732">Signal</keyword>
<dbReference type="OrthoDB" id="5950222at2759"/>
<keyword evidence="5" id="KW-1185">Reference proteome</keyword>
<dbReference type="Proteomes" id="UP000494206">
    <property type="component" value="Unassembled WGS sequence"/>
</dbReference>
<dbReference type="Pfam" id="PF00014">
    <property type="entry name" value="Kunitz_BPTI"/>
    <property type="match status" value="3"/>
</dbReference>
<dbReference type="InterPro" id="IPR020901">
    <property type="entry name" value="Prtase_inh_Kunz-CS"/>
</dbReference>
<sequence length="1441" mass="156122">MRWSITTHIISLFTIFLTVEASLECDPTSNVKKPDPESPEAYLYCNLEGSFSKRKCVSGKIFNAETGECDSLMQSDDPLDDILSQPFYQAPDDLCGAGIPLTILSAPVTCNPSISSCPDGYTCQYYERTGSSYCCQNPTPSAKSSDKINCGDGRVTYVDIANGRPKSCVLADDDSCPSGFACTLVSGSTTRCCARDLGCPINSAPQLKGTSMSHVECSPNDSRACRNGYVCSKSQYLNQFICCSNPDGGIMGSCPSGEAPLENIQCSDIKPCPNGFTCNDRKCCPFGSVCPAGVPLDNRPMKCSENSPCPDGHSCVSNGGIQYCCPAKEKVCSLTKNVGVPCASNIKPVTRYYFDITTATCRSMKFTQCGGNANNFGSLEECEGFCVDTQCPNGQAHRVGAVNANCALTSADTCPKQHFCQLPLFGPSPICCPTPELTCNDMVSAGTPCFGRTLTIQRYYFNPSTQKCQPFHYYGCNGNGNNFETIEQCQNFCLHSADYVCDGHVPLMNPNHELQRCSDDDPCPTGYECNEAAYCCPLPENSCNAKLSRGNSCKGSTQRSMWFYDKNKKRCAQFVYNGCDGTTNRFTTKTACIETCIHSSTHGMCPRGMSPFVEEGEIVPKTCTLNVGKTCPSGTSCVKSSTNQPICCQAVTSCPNSRIPYLIPGSNSVVACSRERDDCPEDFECVESSSVPGFHMCCSRNQASSLRPQRPIAPAKPRNRKPYEPDSFAELLSNISPCPPNLLSNGQTCTVNSIGDCPNNHVCFRELGYRQGTCCRTTPPKCSQRGYVPVFLDKTQVQVCQVDLDGCPDDSRCMTSSVAKLAICCQKYKPPQPSSRPVGGINQGSAGNRHQAVCANGETPYRGSNNQFQECNFVRNTCPSGFQCEFASTGQAVCCGNSKVIRCPAGSSVFEYGGRPLACPAGSNKCPDGYSCMPSTNPQHHLCCSSEGTANKQPQCLRGMAYVNPVTNERQYCSPMRADCPAGYTCFESDQSSQFICCTHGDLSDRFRGYCPPRQIPYISRDGFPPTCHMQLSPCPTTAPYVCIYSPEKQDSYCCAPIDTAVHVVHPDRGYASPAKKIDEFETAAELFGKPRSNIPGMTQTFPGGPPAPGMGPVAIPDPIPGIDPTNILPPALAQAEMEKKIREQFSGMAVGGNINIPESNQFNDMSSKSGCPLGSRPLIGFNQQITECSQQPCPDGFSCVFAERDNRFQCCSSVSIMLAVNKPVNKQTTPSPSGTVECPPGFFMFEGKCLKILFAGQKGCITDDQCSSREANATCEEGYCICPTSKPLVHGGKCIASCPEGFSNIAGRCYDPTTVIFMDSVDERKNGTIGGYCLETLIEEKRCDVENSYCSEKTVTCQCQLGYELKMDFENKNDKGKCVKDNNSKFHDLKAATESPFDDELYFIDISSMGSDSALNDTGVENEDLNKYLFQSDEMIPVFA</sequence>
<reference evidence="4 5" key="1">
    <citation type="submission" date="2020-04" db="EMBL/GenBank/DDBJ databases">
        <authorList>
            <person name="Laetsch R D."/>
            <person name="Stevens L."/>
            <person name="Kumar S."/>
            <person name="Blaxter L. M."/>
        </authorList>
    </citation>
    <scope>NUCLEOTIDE SEQUENCE [LARGE SCALE GENOMIC DNA]</scope>
</reference>
<dbReference type="PROSITE" id="PS00280">
    <property type="entry name" value="BPTI_KUNITZ_1"/>
    <property type="match status" value="2"/>
</dbReference>
<dbReference type="SMART" id="SM00289">
    <property type="entry name" value="WR1"/>
    <property type="match status" value="17"/>
</dbReference>
<dbReference type="InterPro" id="IPR002557">
    <property type="entry name" value="Chitin-bd_dom"/>
</dbReference>
<organism evidence="4 5">
    <name type="scientific">Caenorhabditis bovis</name>
    <dbReference type="NCBI Taxonomy" id="2654633"/>
    <lineage>
        <taxon>Eukaryota</taxon>
        <taxon>Metazoa</taxon>
        <taxon>Ecdysozoa</taxon>
        <taxon>Nematoda</taxon>
        <taxon>Chromadorea</taxon>
        <taxon>Rhabditida</taxon>
        <taxon>Rhabditina</taxon>
        <taxon>Rhabditomorpha</taxon>
        <taxon>Rhabditoidea</taxon>
        <taxon>Rhabditidae</taxon>
        <taxon>Peloderinae</taxon>
        <taxon>Caenorhabditis</taxon>
    </lineage>
</organism>
<dbReference type="InterPro" id="IPR006150">
    <property type="entry name" value="Cys_repeat_1"/>
</dbReference>
<evidence type="ECO:0008006" key="6">
    <source>
        <dbReference type="Google" id="ProtNLM"/>
    </source>
</evidence>
<evidence type="ECO:0000313" key="4">
    <source>
        <dbReference type="EMBL" id="CAB3410269.1"/>
    </source>
</evidence>
<dbReference type="SUPFAM" id="SSF57625">
    <property type="entry name" value="Invertebrate chitin-binding proteins"/>
    <property type="match status" value="1"/>
</dbReference>
<dbReference type="SMART" id="SM00131">
    <property type="entry name" value="KU"/>
    <property type="match status" value="3"/>
</dbReference>
<dbReference type="Gene3D" id="4.10.410.10">
    <property type="entry name" value="Pancreatic trypsin inhibitor Kunitz domain"/>
    <property type="match status" value="3"/>
</dbReference>
<dbReference type="Pfam" id="PF14625">
    <property type="entry name" value="Lustrin_cystein"/>
    <property type="match status" value="13"/>
</dbReference>
<proteinExistence type="predicted"/>
<dbReference type="Pfam" id="PF01683">
    <property type="entry name" value="EB"/>
    <property type="match status" value="1"/>
</dbReference>
<dbReference type="PROSITE" id="PS50940">
    <property type="entry name" value="CHIT_BIND_II"/>
    <property type="match status" value="1"/>
</dbReference>
<evidence type="ECO:0000259" key="3">
    <source>
        <dbReference type="PROSITE" id="PS50940"/>
    </source>
</evidence>
<dbReference type="SUPFAM" id="SSF57362">
    <property type="entry name" value="BPTI-like"/>
    <property type="match status" value="3"/>
</dbReference>
<gene>
    <name evidence="4" type="ORF">CBOVIS_LOCUS11819</name>
</gene>
<feature type="domain" description="BPTI/Kunitz inhibitor" evidence="2">
    <location>
        <begin position="543"/>
        <end position="596"/>
    </location>
</feature>